<evidence type="ECO:0000256" key="1">
    <source>
        <dbReference type="SAM" id="Phobius"/>
    </source>
</evidence>
<sequence>MNFFFALIGYFILSTLLLLLFYIYSKQTDKKTRYLKALLSSLLGLIALVILIIVYKFNQDTINFTYGKIKDNYLDGLQGDIFSYNFSDNTLLIIISIITFIFFFYVGRKSSK</sequence>
<protein>
    <submittedName>
        <fullName evidence="2">Uncharacterized protein</fullName>
    </submittedName>
</protein>
<keyword evidence="1" id="KW-0472">Membrane</keyword>
<evidence type="ECO:0000313" key="2">
    <source>
        <dbReference type="EMBL" id="KMP14950.1"/>
    </source>
</evidence>
<feature type="transmembrane region" description="Helical" evidence="1">
    <location>
        <begin position="90"/>
        <end position="107"/>
    </location>
</feature>
<gene>
    <name evidence="2" type="ORF">TQ94_20210</name>
</gene>
<feature type="transmembrane region" description="Helical" evidence="1">
    <location>
        <begin position="37"/>
        <end position="57"/>
    </location>
</feature>
<keyword evidence="1" id="KW-1133">Transmembrane helix</keyword>
<name>A0A9X0KEB4_BACCE</name>
<comment type="caution">
    <text evidence="2">The sequence shown here is derived from an EMBL/GenBank/DDBJ whole genome shotgun (WGS) entry which is preliminary data.</text>
</comment>
<feature type="transmembrane region" description="Helical" evidence="1">
    <location>
        <begin position="6"/>
        <end position="25"/>
    </location>
</feature>
<proteinExistence type="predicted"/>
<evidence type="ECO:0000313" key="3">
    <source>
        <dbReference type="Proteomes" id="UP000036243"/>
    </source>
</evidence>
<organism evidence="2 3">
    <name type="scientific">Bacillus cereus</name>
    <dbReference type="NCBI Taxonomy" id="1396"/>
    <lineage>
        <taxon>Bacteria</taxon>
        <taxon>Bacillati</taxon>
        <taxon>Bacillota</taxon>
        <taxon>Bacilli</taxon>
        <taxon>Bacillales</taxon>
        <taxon>Bacillaceae</taxon>
        <taxon>Bacillus</taxon>
        <taxon>Bacillus cereus group</taxon>
    </lineage>
</organism>
<keyword evidence="1" id="KW-0812">Transmembrane</keyword>
<dbReference type="EMBL" id="JYFW01000038">
    <property type="protein sequence ID" value="KMP14950.1"/>
    <property type="molecule type" value="Genomic_DNA"/>
</dbReference>
<dbReference type="Proteomes" id="UP000036243">
    <property type="component" value="Unassembled WGS sequence"/>
</dbReference>
<dbReference type="AlphaFoldDB" id="A0A9X0KEB4"/>
<accession>A0A9X0KEB4</accession>
<reference evidence="2 3" key="1">
    <citation type="submission" date="2015-02" db="EMBL/GenBank/DDBJ databases">
        <title>Evolution of B. cereus sensu lato: Distribution, horizontal transfer and duplication of chromosomal virulence genes.</title>
        <authorList>
            <person name="Boehm M.-E."/>
            <person name="Huptas C."/>
            <person name="Krey V.M."/>
            <person name="Scherer S."/>
        </authorList>
    </citation>
    <scope>NUCLEOTIDE SEQUENCE [LARGE SCALE GENOMIC DNA]</scope>
    <source>
        <strain evidence="2 3">#17</strain>
    </source>
</reference>